<comment type="caution">
    <text evidence="1">The sequence shown here is derived from an EMBL/GenBank/DDBJ whole genome shotgun (WGS) entry which is preliminary data.</text>
</comment>
<reference evidence="1 2" key="1">
    <citation type="submission" date="2021-04" db="EMBL/GenBank/DDBJ databases">
        <authorList>
            <person name="Tang X."/>
            <person name="Zhou X."/>
            <person name="Chen X."/>
            <person name="Cernava T."/>
            <person name="Zhang C."/>
        </authorList>
    </citation>
    <scope>NUCLEOTIDE SEQUENCE [LARGE SCALE GENOMIC DNA]</scope>
    <source>
        <strain evidence="1 2">BH-SS-21</strain>
    </source>
</reference>
<protein>
    <submittedName>
        <fullName evidence="1">Uncharacterized protein</fullName>
    </submittedName>
</protein>
<evidence type="ECO:0000313" key="2">
    <source>
        <dbReference type="Proteomes" id="UP000677413"/>
    </source>
</evidence>
<organism evidence="1 2">
    <name type="scientific">Streptomyces liliiviolaceus</name>
    <dbReference type="NCBI Taxonomy" id="2823109"/>
    <lineage>
        <taxon>Bacteria</taxon>
        <taxon>Bacillati</taxon>
        <taxon>Actinomycetota</taxon>
        <taxon>Actinomycetes</taxon>
        <taxon>Kitasatosporales</taxon>
        <taxon>Streptomycetaceae</taxon>
        <taxon>Streptomyces</taxon>
    </lineage>
</organism>
<accession>A0A940XVX7</accession>
<evidence type="ECO:0000313" key="1">
    <source>
        <dbReference type="EMBL" id="MBQ0850643.1"/>
    </source>
</evidence>
<keyword evidence="2" id="KW-1185">Reference proteome</keyword>
<dbReference type="RefSeq" id="WP_210884890.1">
    <property type="nucleotide sequence ID" value="NZ_JAGPYQ010000001.1"/>
</dbReference>
<dbReference type="EMBL" id="JAGPYQ010000001">
    <property type="protein sequence ID" value="MBQ0850643.1"/>
    <property type="molecule type" value="Genomic_DNA"/>
</dbReference>
<gene>
    <name evidence="1" type="ORF">J8N05_20985</name>
</gene>
<dbReference type="Proteomes" id="UP000677413">
    <property type="component" value="Unassembled WGS sequence"/>
</dbReference>
<sequence>MPIAGRLRRRLPGTPIGDPILPRFALAFRGIACSGAAADHSCGCVFALPSQGMNLMTSKFTDADLVRLCEAASGGKLALDAEVASVTLWGVPVVLVYRWNDEEHARRQAASVGPLDDLWLLDALLKLPVGDAVALASLAGRDRRLLGRGESVHACERRADTVVRSAVPPVSVDLAVVRSEHAGVEALDVMPFGAYAPQAIWLDAPMNGSAELQAEAVRFSTGVVHWQGVDEPRVLVPVQPLAQVHETAAGWRFAEHVYARLLEDSAGPGAGAGLGLGLVNPLGSPTG</sequence>
<dbReference type="AlphaFoldDB" id="A0A940XVX7"/>
<proteinExistence type="predicted"/>
<name>A0A940XVX7_9ACTN</name>